<reference evidence="2" key="1">
    <citation type="journal article" date="2021" name="Nat. Commun.">
        <title>Genetic determinants of endophytism in the Arabidopsis root mycobiome.</title>
        <authorList>
            <person name="Mesny F."/>
            <person name="Miyauchi S."/>
            <person name="Thiergart T."/>
            <person name="Pickel B."/>
            <person name="Atanasova L."/>
            <person name="Karlsson M."/>
            <person name="Huettel B."/>
            <person name="Barry K.W."/>
            <person name="Haridas S."/>
            <person name="Chen C."/>
            <person name="Bauer D."/>
            <person name="Andreopoulos W."/>
            <person name="Pangilinan J."/>
            <person name="LaButti K."/>
            <person name="Riley R."/>
            <person name="Lipzen A."/>
            <person name="Clum A."/>
            <person name="Drula E."/>
            <person name="Henrissat B."/>
            <person name="Kohler A."/>
            <person name="Grigoriev I.V."/>
            <person name="Martin F.M."/>
            <person name="Hacquard S."/>
        </authorList>
    </citation>
    <scope>NUCLEOTIDE SEQUENCE</scope>
    <source>
        <strain evidence="2">MPI-CAGE-CH-0243</strain>
    </source>
</reference>
<dbReference type="AlphaFoldDB" id="A0A9P9EA21"/>
<evidence type="ECO:0000313" key="2">
    <source>
        <dbReference type="EMBL" id="KAH7135429.1"/>
    </source>
</evidence>
<organism evidence="2 3">
    <name type="scientific">Dendryphion nanum</name>
    <dbReference type="NCBI Taxonomy" id="256645"/>
    <lineage>
        <taxon>Eukaryota</taxon>
        <taxon>Fungi</taxon>
        <taxon>Dikarya</taxon>
        <taxon>Ascomycota</taxon>
        <taxon>Pezizomycotina</taxon>
        <taxon>Dothideomycetes</taxon>
        <taxon>Pleosporomycetidae</taxon>
        <taxon>Pleosporales</taxon>
        <taxon>Torulaceae</taxon>
        <taxon>Dendryphion</taxon>
    </lineage>
</organism>
<dbReference type="SUPFAM" id="SSF54236">
    <property type="entry name" value="Ubiquitin-like"/>
    <property type="match status" value="1"/>
</dbReference>
<name>A0A9P9EA21_9PLEO</name>
<proteinExistence type="predicted"/>
<evidence type="ECO:0000259" key="1">
    <source>
        <dbReference type="PROSITE" id="PS50053"/>
    </source>
</evidence>
<dbReference type="Proteomes" id="UP000700596">
    <property type="component" value="Unassembled WGS sequence"/>
</dbReference>
<dbReference type="InterPro" id="IPR029071">
    <property type="entry name" value="Ubiquitin-like_domsf"/>
</dbReference>
<protein>
    <recommendedName>
        <fullName evidence="1">Ubiquitin-like domain-containing protein</fullName>
    </recommendedName>
</protein>
<dbReference type="EMBL" id="JAGMWT010000002">
    <property type="protein sequence ID" value="KAH7135429.1"/>
    <property type="molecule type" value="Genomic_DNA"/>
</dbReference>
<feature type="domain" description="Ubiquitin-like" evidence="1">
    <location>
        <begin position="6"/>
        <end position="61"/>
    </location>
</feature>
<dbReference type="Gene3D" id="3.10.20.90">
    <property type="entry name" value="Phosphatidylinositol 3-kinase Catalytic Subunit, Chain A, domain 1"/>
    <property type="match status" value="1"/>
</dbReference>
<sequence length="146" mass="16008">MSTTPVKISTSIGSIQLDHRPEETIHDLKSKIWEKNKFPVEQQRIRSPDSSVSDSQLISEFAQKGYRLCLEMDNIDRKEGLAQDIGDIKIADGSKASVGTFLMPGGTTILKSQTIKGVHCTKNSLATVGFVIGPSHNYDATEETSK</sequence>
<accession>A0A9P9EA21</accession>
<dbReference type="PROSITE" id="PS50053">
    <property type="entry name" value="UBIQUITIN_2"/>
    <property type="match status" value="1"/>
</dbReference>
<keyword evidence="3" id="KW-1185">Reference proteome</keyword>
<dbReference type="CDD" id="cd17039">
    <property type="entry name" value="Ubl_ubiquitin_like"/>
    <property type="match status" value="1"/>
</dbReference>
<comment type="caution">
    <text evidence="2">The sequence shown here is derived from an EMBL/GenBank/DDBJ whole genome shotgun (WGS) entry which is preliminary data.</text>
</comment>
<evidence type="ECO:0000313" key="3">
    <source>
        <dbReference type="Proteomes" id="UP000700596"/>
    </source>
</evidence>
<dbReference type="InterPro" id="IPR000626">
    <property type="entry name" value="Ubiquitin-like_dom"/>
</dbReference>
<gene>
    <name evidence="2" type="ORF">B0J11DRAFT_611367</name>
</gene>